<comment type="catalytic activity">
    <reaction evidence="5">
        <text>O-phospho-L-threonyl-[protein] + H2O = L-threonyl-[protein] + phosphate</text>
        <dbReference type="Rhea" id="RHEA:47004"/>
        <dbReference type="Rhea" id="RHEA-COMP:11060"/>
        <dbReference type="Rhea" id="RHEA-COMP:11605"/>
        <dbReference type="ChEBI" id="CHEBI:15377"/>
        <dbReference type="ChEBI" id="CHEBI:30013"/>
        <dbReference type="ChEBI" id="CHEBI:43474"/>
        <dbReference type="ChEBI" id="CHEBI:61977"/>
        <dbReference type="EC" id="3.1.3.16"/>
    </reaction>
</comment>
<evidence type="ECO:0000313" key="9">
    <source>
        <dbReference type="EMBL" id="KZV86949.1"/>
    </source>
</evidence>
<evidence type="ECO:0000256" key="3">
    <source>
        <dbReference type="ARBA" id="ARBA00022912"/>
    </source>
</evidence>
<dbReference type="InterPro" id="IPR020405">
    <property type="entry name" value="Atypical_DUSP_subfamA"/>
</dbReference>
<accession>A0A165ZYV9</accession>
<dbReference type="GO" id="GO:0043409">
    <property type="term" value="P:negative regulation of MAPK cascade"/>
    <property type="evidence" value="ECO:0007669"/>
    <property type="project" value="TreeGrafter"/>
</dbReference>
<feature type="domain" description="Tyrosine specific protein phosphatases" evidence="8">
    <location>
        <begin position="102"/>
        <end position="159"/>
    </location>
</feature>
<dbReference type="InterPro" id="IPR020422">
    <property type="entry name" value="TYR_PHOSPHATASE_DUAL_dom"/>
</dbReference>
<sequence>MANSKPRGMLLVRAINNYGKDAPASLYPDAMNEILPGLFLGSWDAARDTDALRAAGITHVLTLMRELALYKLDNLAAPDCPFTTLHLPIIDGAAFKLLPYVPRCIEFIDAALSGGGKVLVHCFQGVSRSASVVAAYLMAKRGLARDEALELVRAARPAIQPNLGFMKQLDEFYKANYVVVIAPVAVSTTADVNADVDVVEYVPPAGTGRVKALAAAYRQSTAAHP</sequence>
<evidence type="ECO:0000259" key="8">
    <source>
        <dbReference type="PROSITE" id="PS50056"/>
    </source>
</evidence>
<evidence type="ECO:0000256" key="4">
    <source>
        <dbReference type="ARBA" id="ARBA00047761"/>
    </source>
</evidence>
<dbReference type="InterPro" id="IPR000387">
    <property type="entry name" value="Tyr_Pase_dom"/>
</dbReference>
<dbReference type="GO" id="GO:0008330">
    <property type="term" value="F:protein tyrosine/threonine phosphatase activity"/>
    <property type="evidence" value="ECO:0007669"/>
    <property type="project" value="TreeGrafter"/>
</dbReference>
<evidence type="ECO:0000256" key="6">
    <source>
        <dbReference type="PIRSR" id="PIRSR620405-1"/>
    </source>
</evidence>
<evidence type="ECO:0000256" key="1">
    <source>
        <dbReference type="ARBA" id="ARBA00008601"/>
    </source>
</evidence>
<dbReference type="InterPro" id="IPR000340">
    <property type="entry name" value="Dual-sp_phosphatase_cat-dom"/>
</dbReference>
<dbReference type="PROSITE" id="PS00383">
    <property type="entry name" value="TYR_PHOSPHATASE_1"/>
    <property type="match status" value="1"/>
</dbReference>
<dbReference type="Proteomes" id="UP000077266">
    <property type="component" value="Unassembled WGS sequence"/>
</dbReference>
<gene>
    <name evidence="9" type="ORF">EXIGLDRAFT_724230</name>
</gene>
<dbReference type="Gene3D" id="3.90.190.10">
    <property type="entry name" value="Protein tyrosine phosphatase superfamily"/>
    <property type="match status" value="1"/>
</dbReference>
<dbReference type="GO" id="GO:0017017">
    <property type="term" value="F:MAP kinase tyrosine/serine/threonine phosphatase activity"/>
    <property type="evidence" value="ECO:0007669"/>
    <property type="project" value="TreeGrafter"/>
</dbReference>
<protein>
    <submittedName>
        <fullName evidence="9">Phosphatases II</fullName>
    </submittedName>
</protein>
<evidence type="ECO:0000256" key="5">
    <source>
        <dbReference type="ARBA" id="ARBA00048336"/>
    </source>
</evidence>
<dbReference type="GO" id="GO:0004722">
    <property type="term" value="F:protein serine/threonine phosphatase activity"/>
    <property type="evidence" value="ECO:0007669"/>
    <property type="project" value="UniProtKB-EC"/>
</dbReference>
<keyword evidence="2" id="KW-0378">Hydrolase</keyword>
<name>A0A165ZYV9_EXIGL</name>
<evidence type="ECO:0000259" key="7">
    <source>
        <dbReference type="PROSITE" id="PS50054"/>
    </source>
</evidence>
<dbReference type="PRINTS" id="PR01909">
    <property type="entry name" value="ADSPHPHTASEA"/>
</dbReference>
<dbReference type="SMART" id="SM00195">
    <property type="entry name" value="DSPc"/>
    <property type="match status" value="1"/>
</dbReference>
<dbReference type="FunFam" id="3.90.190.10:FF:000157">
    <property type="entry name" value="Protein-tyrosine phosphatase"/>
    <property type="match status" value="1"/>
</dbReference>
<dbReference type="InterPro" id="IPR016130">
    <property type="entry name" value="Tyr_Pase_AS"/>
</dbReference>
<dbReference type="EMBL" id="KV426140">
    <property type="protein sequence ID" value="KZV86949.1"/>
    <property type="molecule type" value="Genomic_DNA"/>
</dbReference>
<dbReference type="InterPro" id="IPR029021">
    <property type="entry name" value="Prot-tyrosine_phosphatase-like"/>
</dbReference>
<keyword evidence="10" id="KW-1185">Reference proteome</keyword>
<proteinExistence type="inferred from homology"/>
<dbReference type="PROSITE" id="PS50054">
    <property type="entry name" value="TYR_PHOSPHATASE_DUAL"/>
    <property type="match status" value="1"/>
</dbReference>
<comment type="similarity">
    <text evidence="1">Belongs to the protein-tyrosine phosphatase family. Non-receptor class dual specificity subfamily.</text>
</comment>
<keyword evidence="3" id="KW-0904">Protein phosphatase</keyword>
<dbReference type="PROSITE" id="PS50056">
    <property type="entry name" value="TYR_PHOSPHATASE_2"/>
    <property type="match status" value="1"/>
</dbReference>
<dbReference type="AlphaFoldDB" id="A0A165ZYV9"/>
<dbReference type="STRING" id="1314781.A0A165ZYV9"/>
<dbReference type="SUPFAM" id="SSF52799">
    <property type="entry name" value="(Phosphotyrosine protein) phosphatases II"/>
    <property type="match status" value="1"/>
</dbReference>
<dbReference type="CDD" id="cd14498">
    <property type="entry name" value="DSP"/>
    <property type="match status" value="1"/>
</dbReference>
<dbReference type="Pfam" id="PF00782">
    <property type="entry name" value="DSPc"/>
    <property type="match status" value="1"/>
</dbReference>
<feature type="domain" description="Tyrosine-protein phosphatase" evidence="7">
    <location>
        <begin position="27"/>
        <end position="178"/>
    </location>
</feature>
<dbReference type="PANTHER" id="PTHR10159:SF511">
    <property type="entry name" value="DUAL SPECIFICITY PROTEIN PHOSPHATASE 1"/>
    <property type="match status" value="1"/>
</dbReference>
<reference evidence="9 10" key="1">
    <citation type="journal article" date="2016" name="Mol. Biol. Evol.">
        <title>Comparative Genomics of Early-Diverging Mushroom-Forming Fungi Provides Insights into the Origins of Lignocellulose Decay Capabilities.</title>
        <authorList>
            <person name="Nagy L.G."/>
            <person name="Riley R."/>
            <person name="Tritt A."/>
            <person name="Adam C."/>
            <person name="Daum C."/>
            <person name="Floudas D."/>
            <person name="Sun H."/>
            <person name="Yadav J.S."/>
            <person name="Pangilinan J."/>
            <person name="Larsson K.H."/>
            <person name="Matsuura K."/>
            <person name="Barry K."/>
            <person name="Labutti K."/>
            <person name="Kuo R."/>
            <person name="Ohm R.A."/>
            <person name="Bhattacharya S.S."/>
            <person name="Shirouzu T."/>
            <person name="Yoshinaga Y."/>
            <person name="Martin F.M."/>
            <person name="Grigoriev I.V."/>
            <person name="Hibbett D.S."/>
        </authorList>
    </citation>
    <scope>NUCLEOTIDE SEQUENCE [LARGE SCALE GENOMIC DNA]</scope>
    <source>
        <strain evidence="9 10">HHB12029</strain>
    </source>
</reference>
<feature type="active site" description="Phosphocysteine intermediate" evidence="6">
    <location>
        <position position="122"/>
    </location>
</feature>
<evidence type="ECO:0000256" key="2">
    <source>
        <dbReference type="ARBA" id="ARBA00022801"/>
    </source>
</evidence>
<evidence type="ECO:0000313" key="10">
    <source>
        <dbReference type="Proteomes" id="UP000077266"/>
    </source>
</evidence>
<dbReference type="GO" id="GO:0005737">
    <property type="term" value="C:cytoplasm"/>
    <property type="evidence" value="ECO:0007669"/>
    <property type="project" value="TreeGrafter"/>
</dbReference>
<dbReference type="GO" id="GO:0033550">
    <property type="term" value="F:MAP kinase tyrosine phosphatase activity"/>
    <property type="evidence" value="ECO:0007669"/>
    <property type="project" value="TreeGrafter"/>
</dbReference>
<dbReference type="InParanoid" id="A0A165ZYV9"/>
<dbReference type="OrthoDB" id="10252009at2759"/>
<comment type="catalytic activity">
    <reaction evidence="4">
        <text>O-phospho-L-seryl-[protein] + H2O = L-seryl-[protein] + phosphate</text>
        <dbReference type="Rhea" id="RHEA:20629"/>
        <dbReference type="Rhea" id="RHEA-COMP:9863"/>
        <dbReference type="Rhea" id="RHEA-COMP:11604"/>
        <dbReference type="ChEBI" id="CHEBI:15377"/>
        <dbReference type="ChEBI" id="CHEBI:29999"/>
        <dbReference type="ChEBI" id="CHEBI:43474"/>
        <dbReference type="ChEBI" id="CHEBI:83421"/>
        <dbReference type="EC" id="3.1.3.16"/>
    </reaction>
</comment>
<organism evidence="9 10">
    <name type="scientific">Exidia glandulosa HHB12029</name>
    <dbReference type="NCBI Taxonomy" id="1314781"/>
    <lineage>
        <taxon>Eukaryota</taxon>
        <taxon>Fungi</taxon>
        <taxon>Dikarya</taxon>
        <taxon>Basidiomycota</taxon>
        <taxon>Agaricomycotina</taxon>
        <taxon>Agaricomycetes</taxon>
        <taxon>Auriculariales</taxon>
        <taxon>Exidiaceae</taxon>
        <taxon>Exidia</taxon>
    </lineage>
</organism>
<dbReference type="PANTHER" id="PTHR10159">
    <property type="entry name" value="DUAL SPECIFICITY PROTEIN PHOSPHATASE"/>
    <property type="match status" value="1"/>
</dbReference>